<evidence type="ECO:0000259" key="4">
    <source>
        <dbReference type="Pfam" id="PF04577"/>
    </source>
</evidence>
<evidence type="ECO:0000256" key="2">
    <source>
        <dbReference type="ARBA" id="ARBA00022679"/>
    </source>
</evidence>
<keyword evidence="3" id="KW-0325">Glycoprotein</keyword>
<keyword evidence="1" id="KW-0328">Glycosyltransferase</keyword>
<keyword evidence="2" id="KW-0808">Transferase</keyword>
<name>A0A1J0AHB4_9CYAN</name>
<evidence type="ECO:0000256" key="1">
    <source>
        <dbReference type="ARBA" id="ARBA00022676"/>
    </source>
</evidence>
<dbReference type="GO" id="GO:0016757">
    <property type="term" value="F:glycosyltransferase activity"/>
    <property type="evidence" value="ECO:0007669"/>
    <property type="project" value="UniProtKB-KW"/>
</dbReference>
<reference evidence="5 6" key="1">
    <citation type="submission" date="2016-10" db="EMBL/GenBank/DDBJ databases">
        <title>Description of Gloeomargarita lithophora gen. nov., sp. nov., a thylakoid-bearing basal-branching cyanobacterium with intracellular carbonates, and proposal for Gloeomargaritales ord. nov.</title>
        <authorList>
            <person name="Moreira D."/>
            <person name="Tavera R."/>
            <person name="Benzerara K."/>
            <person name="Skouri-Panet F."/>
            <person name="Couradeau E."/>
            <person name="Gerard E."/>
            <person name="Loussert C."/>
            <person name="Novelo E."/>
            <person name="Zivanovic Y."/>
            <person name="Lopez-Garcia P."/>
        </authorList>
    </citation>
    <scope>NUCLEOTIDE SEQUENCE [LARGE SCALE GENOMIC DNA]</scope>
    <source>
        <strain evidence="5 6">D10</strain>
    </source>
</reference>
<feature type="domain" description="Glycosyltransferase 61 catalytic" evidence="4">
    <location>
        <begin position="160"/>
        <end position="338"/>
    </location>
</feature>
<dbReference type="RefSeq" id="WP_071455601.1">
    <property type="nucleotide sequence ID" value="NZ_CP017675.1"/>
</dbReference>
<evidence type="ECO:0000313" key="5">
    <source>
        <dbReference type="EMBL" id="APB35288.1"/>
    </source>
</evidence>
<keyword evidence="6" id="KW-1185">Reference proteome</keyword>
<dbReference type="EMBL" id="CP017675">
    <property type="protein sequence ID" value="APB35288.1"/>
    <property type="molecule type" value="Genomic_DNA"/>
</dbReference>
<gene>
    <name evidence="5" type="ORF">GlitD10_2943</name>
</gene>
<evidence type="ECO:0000256" key="3">
    <source>
        <dbReference type="ARBA" id="ARBA00023180"/>
    </source>
</evidence>
<accession>A0A1J0AHB4</accession>
<dbReference type="PANTHER" id="PTHR20961">
    <property type="entry name" value="GLYCOSYLTRANSFERASE"/>
    <property type="match status" value="1"/>
</dbReference>
<dbReference type="AlphaFoldDB" id="A0A1J0AHB4"/>
<sequence>MIKINAKIRHNLWRPLRRFYTRMFLNLWGQIPAKNYWESAQIYQAHECQKKTTGLGYQIVIPAHQETIMPPWTIGGVGPPTYQQTQFHIPDAYCYQIPHGRIASPYGDVIAPDGKLIYDGSKESGRQPQERSVCTLKFPRAQVIKQTVGVIAGVKGGSNYYHLLVDVLPRIYLLKQSPFWSEIELFYMNQFLPGLTKLKPLLSLVGVPEKAIFWTDAYGHIQAQSVVATSLTGLPGMSYFKPRWVFEFLRSTYLPQAQVPATPRPKLYISRSRASFRRVLNEAEVLDYLMPLGYQPVWLEDLSFPEQVGLFQQAESIIAPHGAGLANLIWCQPGAKMIEVFSPEYLPECYWVIANQMGLAYGYLLGQKQLNQWHILSAQEIRNHHIWVDMVELAAAVAWLTSG</sequence>
<dbReference type="OrthoDB" id="182122at2"/>
<dbReference type="Proteomes" id="UP000180235">
    <property type="component" value="Chromosome"/>
</dbReference>
<organism evidence="5 6">
    <name type="scientific">Gloeomargarita lithophora Alchichica-D10</name>
    <dbReference type="NCBI Taxonomy" id="1188229"/>
    <lineage>
        <taxon>Bacteria</taxon>
        <taxon>Bacillati</taxon>
        <taxon>Cyanobacteriota</taxon>
        <taxon>Cyanophyceae</taxon>
        <taxon>Gloeomargaritales</taxon>
        <taxon>Gloeomargaritaceae</taxon>
        <taxon>Gloeomargarita</taxon>
    </lineage>
</organism>
<evidence type="ECO:0000313" key="6">
    <source>
        <dbReference type="Proteomes" id="UP000180235"/>
    </source>
</evidence>
<protein>
    <submittedName>
        <fullName evidence="5">Capsular polysaccharide biosynthesis protein</fullName>
    </submittedName>
</protein>
<dbReference type="KEGG" id="glt:GlitD10_2943"/>
<proteinExistence type="predicted"/>
<dbReference type="InterPro" id="IPR007657">
    <property type="entry name" value="Glycosyltransferase_61"/>
</dbReference>
<dbReference type="Pfam" id="PF04577">
    <property type="entry name" value="Glyco_transf_61"/>
    <property type="match status" value="1"/>
</dbReference>
<dbReference type="InterPro" id="IPR049625">
    <property type="entry name" value="Glyco_transf_61_cat"/>
</dbReference>